<organism evidence="11 12">
    <name type="scientific">Rhinolophus ferrumequinum</name>
    <name type="common">Greater horseshoe bat</name>
    <dbReference type="NCBI Taxonomy" id="59479"/>
    <lineage>
        <taxon>Eukaryota</taxon>
        <taxon>Metazoa</taxon>
        <taxon>Chordata</taxon>
        <taxon>Craniata</taxon>
        <taxon>Vertebrata</taxon>
        <taxon>Euteleostomi</taxon>
        <taxon>Mammalia</taxon>
        <taxon>Eutheria</taxon>
        <taxon>Laurasiatheria</taxon>
        <taxon>Chiroptera</taxon>
        <taxon>Yinpterochiroptera</taxon>
        <taxon>Rhinolophoidea</taxon>
        <taxon>Rhinolophidae</taxon>
        <taxon>Rhinolophinae</taxon>
        <taxon>Rhinolophus</taxon>
    </lineage>
</organism>
<keyword evidence="8" id="KW-0472">Membrane</keyword>
<evidence type="ECO:0000259" key="10">
    <source>
        <dbReference type="Pfam" id="PF00061"/>
    </source>
</evidence>
<keyword evidence="7" id="KW-0325">Glycoprotein</keyword>
<feature type="domain" description="Lipocalin/cytosolic fatty-acid binding" evidence="10">
    <location>
        <begin position="39"/>
        <end position="182"/>
    </location>
</feature>
<name>A0A671E4M3_RHIFE</name>
<protein>
    <recommendedName>
        <fullName evidence="10">Lipocalin/cytosolic fatty-acid binding domain-containing protein</fullName>
    </recommendedName>
</protein>
<reference evidence="11 12" key="1">
    <citation type="journal article" date="2015" name="Annu Rev Anim Biosci">
        <title>The Genome 10K Project: a way forward.</title>
        <authorList>
            <person name="Koepfli K.P."/>
            <person name="Paten B."/>
            <person name="O'Brien S.J."/>
            <person name="Koepfli K.P."/>
            <person name="Paten B."/>
            <person name="Antunes A."/>
            <person name="Belov K."/>
            <person name="Bustamante C."/>
            <person name="Castoe T.A."/>
            <person name="Clawson H."/>
            <person name="Crawford A.J."/>
            <person name="Diekhans M."/>
            <person name="Distel D."/>
            <person name="Durbin R."/>
            <person name="Earl D."/>
            <person name="Fujita M.K."/>
            <person name="Gamble T."/>
            <person name="Georges A."/>
            <person name="Gemmell N."/>
            <person name="Gilbert M.T."/>
            <person name="Graves J.M."/>
            <person name="Green R.E."/>
            <person name="Hickey G."/>
            <person name="Jarvis E.D."/>
            <person name="Johnson W."/>
            <person name="Komissarov A."/>
            <person name="Korf I."/>
            <person name="Kuhn R."/>
            <person name="Larkin D.M."/>
            <person name="Lewin H."/>
            <person name="Lopez J.V."/>
            <person name="Ma J."/>
            <person name="Marques-Bonet T."/>
            <person name="Miller W."/>
            <person name="Murphy R."/>
            <person name="Pevzner P."/>
            <person name="Shapiro B."/>
            <person name="Steiner C."/>
            <person name="Tamazian G."/>
            <person name="Venkatesh B."/>
            <person name="Wang J."/>
            <person name="Wayne R."/>
            <person name="Wiley E."/>
            <person name="Yang H."/>
            <person name="Zhang G."/>
            <person name="Haussler D."/>
            <person name="Ryder O."/>
            <person name="O'Brien S.J."/>
        </authorList>
    </citation>
    <scope>NUCLEOTIDE SEQUENCE</scope>
</reference>
<evidence type="ECO:0000256" key="8">
    <source>
        <dbReference type="SAM" id="Phobius"/>
    </source>
</evidence>
<reference evidence="12" key="3">
    <citation type="submission" date="2018-12" db="EMBL/GenBank/DDBJ databases">
        <title>G10K-VGP greater horseshoe bat female genome, primary haplotype.</title>
        <authorList>
            <person name="Teeling E."/>
            <person name="Myers G."/>
            <person name="Vernes S."/>
            <person name="Pippel M."/>
            <person name="Winkler S."/>
            <person name="Fedrigo O."/>
            <person name="Rhie A."/>
            <person name="Koren S."/>
            <person name="Phillippy A."/>
            <person name="Lewin H."/>
            <person name="Damas J."/>
            <person name="Howe K."/>
            <person name="Mountcastle J."/>
            <person name="Jarvis E.D."/>
        </authorList>
    </citation>
    <scope>NUCLEOTIDE SEQUENCE [LARGE SCALE GENOMIC DNA]</scope>
</reference>
<keyword evidence="3" id="KW-0813">Transport</keyword>
<keyword evidence="6" id="KW-1015">Disulfide bond</keyword>
<dbReference type="InterPro" id="IPR003087">
    <property type="entry name" value="LCN2/LCN12"/>
</dbReference>
<reference evidence="11" key="5">
    <citation type="submission" date="2025-09" db="UniProtKB">
        <authorList>
            <consortium name="Ensembl"/>
        </authorList>
    </citation>
    <scope>IDENTIFICATION</scope>
</reference>
<dbReference type="Proteomes" id="UP000472240">
    <property type="component" value="Chromosome 12"/>
</dbReference>
<dbReference type="Ensembl" id="ENSRFET00010008984.1">
    <property type="protein sequence ID" value="ENSRFEP00010008171.1"/>
    <property type="gene ID" value="ENSRFEG00010005554.1"/>
</dbReference>
<accession>A0A671E4M3</accession>
<feature type="transmembrane region" description="Helical" evidence="8">
    <location>
        <begin position="283"/>
        <end position="302"/>
    </location>
</feature>
<comment type="subcellular location">
    <subcellularLocation>
        <location evidence="1">Secreted</location>
    </subcellularLocation>
</comment>
<dbReference type="Gene3D" id="2.40.128.20">
    <property type="match status" value="1"/>
</dbReference>
<evidence type="ECO:0000256" key="5">
    <source>
        <dbReference type="ARBA" id="ARBA00022729"/>
    </source>
</evidence>
<sequence>MGPLCALGVLLTLLEAGKGQTLKPPPAITPVLQSFQEDQGEWFVVGLAGSTYGRADRSFLNSFIATFEQTGNRRLRVSYAMMRGQRCITWSYVLIPQANPGKFSVNNSRCETVGASLEEVQVHDTNYTTFALMFSRRQSGSQATLCSWAPGRMWAFETQVLGRFVCLVRAHGLSEESVVFPDLTGREHVVWAPKAAEGTLFFLGSTLFLLGSNQDSCPGWEVSVTWQEGHLGWEVVWWHLGKVQSTHLAGSRDLCPGGCGSPGLTAAFVPPAVPTPFLPPLGLSHFFITSFPLFISLSIYFVF</sequence>
<dbReference type="GeneTree" id="ENSGT01050000244868"/>
<feature type="chain" id="PRO_5025359325" description="Lipocalin/cytosolic fatty-acid binding domain-containing protein" evidence="9">
    <location>
        <begin position="20"/>
        <end position="303"/>
    </location>
</feature>
<feature type="signal peptide" evidence="9">
    <location>
        <begin position="1"/>
        <end position="19"/>
    </location>
</feature>
<comment type="similarity">
    <text evidence="2">Belongs to the calycin superfamily. Lipocalin family.</text>
</comment>
<evidence type="ECO:0000256" key="1">
    <source>
        <dbReference type="ARBA" id="ARBA00004613"/>
    </source>
</evidence>
<dbReference type="SUPFAM" id="SSF50814">
    <property type="entry name" value="Lipocalins"/>
    <property type="match status" value="1"/>
</dbReference>
<dbReference type="InterPro" id="IPR000566">
    <property type="entry name" value="Lipocln_cytosolic_FA-bd_dom"/>
</dbReference>
<reference evidence="11 12" key="2">
    <citation type="journal article" date="2018" name="Annu Rev Anim Biosci">
        <title>Bat Biology, Genomes, and the Bat1K Project: To Generate Chromosome-Level Genomes for All Living Bat Species.</title>
        <authorList>
            <person name="Teeling E.C."/>
            <person name="Vernes S.C."/>
            <person name="Davalos L.M."/>
            <person name="Ray D.A."/>
            <person name="Gilbert M.T.P."/>
            <person name="Myers E."/>
        </authorList>
    </citation>
    <scope>NUCLEOTIDE SEQUENCE</scope>
</reference>
<evidence type="ECO:0000256" key="2">
    <source>
        <dbReference type="ARBA" id="ARBA00006889"/>
    </source>
</evidence>
<dbReference type="Pfam" id="PF00061">
    <property type="entry name" value="Lipocalin"/>
    <property type="match status" value="1"/>
</dbReference>
<keyword evidence="4" id="KW-0964">Secreted</keyword>
<keyword evidence="12" id="KW-1185">Reference proteome</keyword>
<dbReference type="GO" id="GO:0036094">
    <property type="term" value="F:small molecule binding"/>
    <property type="evidence" value="ECO:0007669"/>
    <property type="project" value="InterPro"/>
</dbReference>
<proteinExistence type="inferred from homology"/>
<evidence type="ECO:0000313" key="12">
    <source>
        <dbReference type="Proteomes" id="UP000472240"/>
    </source>
</evidence>
<dbReference type="InterPro" id="IPR002345">
    <property type="entry name" value="Lipocalin"/>
</dbReference>
<evidence type="ECO:0000256" key="4">
    <source>
        <dbReference type="ARBA" id="ARBA00022525"/>
    </source>
</evidence>
<dbReference type="InterPro" id="IPR012674">
    <property type="entry name" value="Calycin"/>
</dbReference>
<dbReference type="PANTHER" id="PTHR11430">
    <property type="entry name" value="LIPOCALIN"/>
    <property type="match status" value="1"/>
</dbReference>
<keyword evidence="8" id="KW-1133">Transmembrane helix</keyword>
<keyword evidence="8" id="KW-0812">Transmembrane</keyword>
<dbReference type="GO" id="GO:0005615">
    <property type="term" value="C:extracellular space"/>
    <property type="evidence" value="ECO:0007669"/>
    <property type="project" value="TreeGrafter"/>
</dbReference>
<evidence type="ECO:0000256" key="6">
    <source>
        <dbReference type="ARBA" id="ARBA00023157"/>
    </source>
</evidence>
<evidence type="ECO:0000256" key="3">
    <source>
        <dbReference type="ARBA" id="ARBA00022448"/>
    </source>
</evidence>
<reference evidence="11" key="4">
    <citation type="submission" date="2025-08" db="UniProtKB">
        <authorList>
            <consortium name="Ensembl"/>
        </authorList>
    </citation>
    <scope>IDENTIFICATION</scope>
</reference>
<dbReference type="PANTHER" id="PTHR11430:SF12">
    <property type="entry name" value="EPIDIDYMAL-SPECIFIC LIPOCALIN-12"/>
    <property type="match status" value="1"/>
</dbReference>
<evidence type="ECO:0000256" key="7">
    <source>
        <dbReference type="ARBA" id="ARBA00023180"/>
    </source>
</evidence>
<dbReference type="AlphaFoldDB" id="A0A671E4M3"/>
<dbReference type="PRINTS" id="PR01275">
    <property type="entry name" value="NGELATINASE"/>
</dbReference>
<evidence type="ECO:0000256" key="9">
    <source>
        <dbReference type="SAM" id="SignalP"/>
    </source>
</evidence>
<keyword evidence="5 9" id="KW-0732">Signal</keyword>
<evidence type="ECO:0000313" key="11">
    <source>
        <dbReference type="Ensembl" id="ENSRFEP00010008171.1"/>
    </source>
</evidence>